<dbReference type="KEGG" id="cim:CIMG_11862"/>
<reference evidence="8" key="1">
    <citation type="journal article" date="2009" name="Genome Res.">
        <title>Comparative genomic analyses of the human fungal pathogens Coccidioides and their relatives.</title>
        <authorList>
            <person name="Sharpton T.J."/>
            <person name="Stajich J.E."/>
            <person name="Rounsley S.D."/>
            <person name="Gardner M.J."/>
            <person name="Wortman J.R."/>
            <person name="Jordar V.S."/>
            <person name="Maiti R."/>
            <person name="Kodira C.D."/>
            <person name="Neafsey D.E."/>
            <person name="Zeng Q."/>
            <person name="Hung C.-Y."/>
            <person name="McMahan C."/>
            <person name="Muszewska A."/>
            <person name="Grynberg M."/>
            <person name="Mandel M.A."/>
            <person name="Kellner E.M."/>
            <person name="Barker B.M."/>
            <person name="Galgiani J.N."/>
            <person name="Orbach M.J."/>
            <person name="Kirkland T.N."/>
            <person name="Cole G.T."/>
            <person name="Henn M.R."/>
            <person name="Birren B.W."/>
            <person name="Taylor J.W."/>
        </authorList>
    </citation>
    <scope>NUCLEOTIDE SEQUENCE [LARGE SCALE GENOMIC DNA]</scope>
    <source>
        <strain evidence="8">RS</strain>
    </source>
</reference>
<dbReference type="EMBL" id="GG704912">
    <property type="protein sequence ID" value="KJF60643.1"/>
    <property type="molecule type" value="Genomic_DNA"/>
</dbReference>
<dbReference type="InParanoid" id="A0A0D8JWJ1"/>
<dbReference type="PANTHER" id="PTHR15590">
    <property type="entry name" value="CX9C MOTIF-CONTAINING PROTEIN 4"/>
    <property type="match status" value="1"/>
</dbReference>
<dbReference type="PROSITE" id="PS51808">
    <property type="entry name" value="CHCH"/>
    <property type="match status" value="1"/>
</dbReference>
<dbReference type="InterPro" id="IPR009069">
    <property type="entry name" value="Cys_alpha_HP_mot_SF"/>
</dbReference>
<evidence type="ECO:0000256" key="1">
    <source>
        <dbReference type="ARBA" id="ARBA00004569"/>
    </source>
</evidence>
<gene>
    <name evidence="7" type="ORF">CIMG_11862</name>
</gene>
<feature type="disulfide bond" evidence="6">
    <location>
        <begin position="23"/>
        <end position="34"/>
    </location>
</feature>
<evidence type="ECO:0000313" key="7">
    <source>
        <dbReference type="EMBL" id="KJF60643.1"/>
    </source>
</evidence>
<organism evidence="7 8">
    <name type="scientific">Coccidioides immitis (strain RS)</name>
    <name type="common">Valley fever fungus</name>
    <dbReference type="NCBI Taxonomy" id="246410"/>
    <lineage>
        <taxon>Eukaryota</taxon>
        <taxon>Fungi</taxon>
        <taxon>Dikarya</taxon>
        <taxon>Ascomycota</taxon>
        <taxon>Pezizomycotina</taxon>
        <taxon>Eurotiomycetes</taxon>
        <taxon>Eurotiomycetidae</taxon>
        <taxon>Onygenales</taxon>
        <taxon>Onygenaceae</taxon>
        <taxon>Coccidioides</taxon>
    </lineage>
</organism>
<dbReference type="FunCoup" id="A0A0D8JWJ1">
    <property type="interactions" value="81"/>
</dbReference>
<dbReference type="GeneID" id="24163912"/>
<dbReference type="OrthoDB" id="13601at2759"/>
<dbReference type="InterPro" id="IPR027179">
    <property type="entry name" value="CMC4"/>
</dbReference>
<evidence type="ECO:0000256" key="6">
    <source>
        <dbReference type="PIRSR" id="PIRSR627179-50"/>
    </source>
</evidence>
<feature type="disulfide bond" evidence="6">
    <location>
        <begin position="45"/>
        <end position="61"/>
    </location>
</feature>
<evidence type="ECO:0000256" key="3">
    <source>
        <dbReference type="ARBA" id="ARBA00019406"/>
    </source>
</evidence>
<dbReference type="PANTHER" id="PTHR15590:SF0">
    <property type="entry name" value="CX9C MOTIF-CONTAINING PROTEIN 4"/>
    <property type="match status" value="1"/>
</dbReference>
<feature type="disulfide bond" evidence="6">
    <location>
        <begin position="13"/>
        <end position="44"/>
    </location>
</feature>
<dbReference type="Gene3D" id="1.10.287.1130">
    <property type="entry name" value="CytochromE C oxidase copper chaperone"/>
    <property type="match status" value="1"/>
</dbReference>
<keyword evidence="4" id="KW-0496">Mitochondrion</keyword>
<accession>A0A0D8JWJ1</accession>
<dbReference type="VEuPathDB" id="FungiDB:CIMG_11862"/>
<comment type="similarity">
    <text evidence="2">Belongs to the CMC4 family.</text>
</comment>
<dbReference type="Proteomes" id="UP000001261">
    <property type="component" value="Unassembled WGS sequence"/>
</dbReference>
<evidence type="ECO:0000256" key="2">
    <source>
        <dbReference type="ARBA" id="ARBA00009858"/>
    </source>
</evidence>
<dbReference type="AlphaFoldDB" id="A0A0D8JWJ1"/>
<sequence>MKPKPIPTSSQPCHSFACAIQDCLTKNSYQEERCRDQIIALYKCCDLFYQENGRDARTPSCPRPDLLKLKLQQYGLM</sequence>
<dbReference type="OMA" id="YQEEKCQ"/>
<dbReference type="SUPFAM" id="SSF47072">
    <property type="entry name" value="Cysteine alpha-hairpin motif"/>
    <property type="match status" value="1"/>
</dbReference>
<name>A0A0D8JWJ1_COCIM</name>
<dbReference type="GO" id="GO:0005758">
    <property type="term" value="C:mitochondrial intermembrane space"/>
    <property type="evidence" value="ECO:0007669"/>
    <property type="project" value="UniProtKB-SubCell"/>
</dbReference>
<keyword evidence="5 6" id="KW-1015">Disulfide bond</keyword>
<evidence type="ECO:0000256" key="5">
    <source>
        <dbReference type="ARBA" id="ARBA00023157"/>
    </source>
</evidence>
<dbReference type="RefSeq" id="XP_012214141.1">
    <property type="nucleotide sequence ID" value="XM_012358718.1"/>
</dbReference>
<proteinExistence type="inferred from homology"/>
<comment type="subcellular location">
    <subcellularLocation>
        <location evidence="1">Mitochondrion intermembrane space</location>
    </subcellularLocation>
</comment>
<dbReference type="Pfam" id="PF08991">
    <property type="entry name" value="CMC4"/>
    <property type="match status" value="1"/>
</dbReference>
<dbReference type="STRING" id="246410.A0A0D8JWJ1"/>
<evidence type="ECO:0000313" key="8">
    <source>
        <dbReference type="Proteomes" id="UP000001261"/>
    </source>
</evidence>
<evidence type="ECO:0000256" key="4">
    <source>
        <dbReference type="ARBA" id="ARBA00023128"/>
    </source>
</evidence>
<protein>
    <recommendedName>
        <fullName evidence="3">Cx9C motif-containing protein 4, mitochondrial</fullName>
    </recommendedName>
</protein>
<keyword evidence="8" id="KW-1185">Reference proteome</keyword>
<reference evidence="8" key="2">
    <citation type="journal article" date="2010" name="Genome Res.">
        <title>Population genomic sequencing of Coccidioides fungi reveals recent hybridization and transposon control.</title>
        <authorList>
            <person name="Neafsey D.E."/>
            <person name="Barker B.M."/>
            <person name="Sharpton T.J."/>
            <person name="Stajich J.E."/>
            <person name="Park D.J."/>
            <person name="Whiston E."/>
            <person name="Hung C.-Y."/>
            <person name="McMahan C."/>
            <person name="White J."/>
            <person name="Sykes S."/>
            <person name="Heiman D."/>
            <person name="Young S."/>
            <person name="Zeng Q."/>
            <person name="Abouelleil A."/>
            <person name="Aftuck L."/>
            <person name="Bessette D."/>
            <person name="Brown A."/>
            <person name="FitzGerald M."/>
            <person name="Lui A."/>
            <person name="Macdonald J.P."/>
            <person name="Priest M."/>
            <person name="Orbach M.J."/>
            <person name="Galgiani J.N."/>
            <person name="Kirkland T.N."/>
            <person name="Cole G.T."/>
            <person name="Birren B.W."/>
            <person name="Henn M.R."/>
            <person name="Taylor J.W."/>
            <person name="Rounsley S.D."/>
        </authorList>
    </citation>
    <scope>GENOME REANNOTATION</scope>
    <source>
        <strain evidence="8">RS</strain>
    </source>
</reference>